<sequence length="220" mass="24353">MEVLVVAAHPDDELLGVGGTVIKHVDAGDSVHVVIMSEGSSSRYGDHMKSELRCAARRASEVMGSASLTFGDLPDQRLDTLPIIEVTQQIQRLVQEIRPSVVYTHGATDANRDHTVVSEATWTAVRPYSAPWVKRVVFFETPSSTEWGMPLTGKALVPNFFSDISQQLTRKLQAMAEYESETRPYPHPRSLRALEERARHYGSLCGLEAAEPLVLARLVE</sequence>
<dbReference type="PANTHER" id="PTHR12993:SF11">
    <property type="entry name" value="N-ACETYLGLUCOSAMINYL-PHOSPHATIDYLINOSITOL DE-N-ACETYLASE"/>
    <property type="match status" value="1"/>
</dbReference>
<organism evidence="2 3">
    <name type="scientific">Terrabacter lapilli</name>
    <dbReference type="NCBI Taxonomy" id="436231"/>
    <lineage>
        <taxon>Bacteria</taxon>
        <taxon>Bacillati</taxon>
        <taxon>Actinomycetota</taxon>
        <taxon>Actinomycetes</taxon>
        <taxon>Micrococcales</taxon>
        <taxon>Intrasporangiaceae</taxon>
        <taxon>Terrabacter</taxon>
    </lineage>
</organism>
<evidence type="ECO:0000256" key="1">
    <source>
        <dbReference type="ARBA" id="ARBA00022833"/>
    </source>
</evidence>
<comment type="caution">
    <text evidence="2">The sequence shown here is derived from an EMBL/GenBank/DDBJ whole genome shotgun (WGS) entry which is preliminary data.</text>
</comment>
<dbReference type="PANTHER" id="PTHR12993">
    <property type="entry name" value="N-ACETYLGLUCOSAMINYL-PHOSPHATIDYLINOSITOL DE-N-ACETYLASE-RELATED"/>
    <property type="match status" value="1"/>
</dbReference>
<dbReference type="Pfam" id="PF02585">
    <property type="entry name" value="PIG-L"/>
    <property type="match status" value="1"/>
</dbReference>
<evidence type="ECO:0000313" key="2">
    <source>
        <dbReference type="EMBL" id="GAA1982399.1"/>
    </source>
</evidence>
<gene>
    <name evidence="2" type="ORF">GCM10009817_24600</name>
</gene>
<dbReference type="InterPro" id="IPR024078">
    <property type="entry name" value="LmbE-like_dom_sf"/>
</dbReference>
<protein>
    <submittedName>
        <fullName evidence="2">PIG-L family deacetylase</fullName>
    </submittedName>
</protein>
<dbReference type="Proteomes" id="UP001500013">
    <property type="component" value="Unassembled WGS sequence"/>
</dbReference>
<keyword evidence="3" id="KW-1185">Reference proteome</keyword>
<dbReference type="RefSeq" id="WP_344062637.1">
    <property type="nucleotide sequence ID" value="NZ_BAAAPU010000007.1"/>
</dbReference>
<reference evidence="2 3" key="1">
    <citation type="journal article" date="2019" name="Int. J. Syst. Evol. Microbiol.">
        <title>The Global Catalogue of Microorganisms (GCM) 10K type strain sequencing project: providing services to taxonomists for standard genome sequencing and annotation.</title>
        <authorList>
            <consortium name="The Broad Institute Genomics Platform"/>
            <consortium name="The Broad Institute Genome Sequencing Center for Infectious Disease"/>
            <person name="Wu L."/>
            <person name="Ma J."/>
        </authorList>
    </citation>
    <scope>NUCLEOTIDE SEQUENCE [LARGE SCALE GENOMIC DNA]</scope>
    <source>
        <strain evidence="2 3">JCM 15628</strain>
    </source>
</reference>
<dbReference type="SUPFAM" id="SSF102588">
    <property type="entry name" value="LmbE-like"/>
    <property type="match status" value="1"/>
</dbReference>
<dbReference type="Gene3D" id="3.40.50.10320">
    <property type="entry name" value="LmbE-like"/>
    <property type="match status" value="1"/>
</dbReference>
<name>A0ABN2S942_9MICO</name>
<dbReference type="InterPro" id="IPR003737">
    <property type="entry name" value="GlcNAc_PI_deacetylase-related"/>
</dbReference>
<accession>A0ABN2S942</accession>
<evidence type="ECO:0000313" key="3">
    <source>
        <dbReference type="Proteomes" id="UP001500013"/>
    </source>
</evidence>
<proteinExistence type="predicted"/>
<keyword evidence="1" id="KW-0862">Zinc</keyword>
<dbReference type="EMBL" id="BAAAPU010000007">
    <property type="protein sequence ID" value="GAA1982399.1"/>
    <property type="molecule type" value="Genomic_DNA"/>
</dbReference>